<evidence type="ECO:0000256" key="1">
    <source>
        <dbReference type="SAM" id="MobiDB-lite"/>
    </source>
</evidence>
<evidence type="ECO:0000313" key="4">
    <source>
        <dbReference type="Proteomes" id="UP001187531"/>
    </source>
</evidence>
<feature type="region of interest" description="Disordered" evidence="1">
    <location>
        <begin position="187"/>
        <end position="209"/>
    </location>
</feature>
<dbReference type="SUPFAM" id="SSF52317">
    <property type="entry name" value="Class I glutamine amidotransferase-like"/>
    <property type="match status" value="1"/>
</dbReference>
<name>A0AA88HEI2_ARTSF</name>
<reference evidence="3" key="1">
    <citation type="submission" date="2023-07" db="EMBL/GenBank/DDBJ databases">
        <title>Chromosome-level genome assembly of Artemia franciscana.</title>
        <authorList>
            <person name="Jo E."/>
        </authorList>
    </citation>
    <scope>NUCLEOTIDE SEQUENCE</scope>
    <source>
        <tissue evidence="3">Whole body</tissue>
    </source>
</reference>
<feature type="chain" id="PRO_5041740915" description="Cyanophycinase" evidence="2">
    <location>
        <begin position="19"/>
        <end position="405"/>
    </location>
</feature>
<evidence type="ECO:0000256" key="2">
    <source>
        <dbReference type="SAM" id="SignalP"/>
    </source>
</evidence>
<proteinExistence type="predicted"/>
<keyword evidence="2" id="KW-0732">Signal</keyword>
<feature type="signal peptide" evidence="2">
    <location>
        <begin position="1"/>
        <end position="18"/>
    </location>
</feature>
<sequence>MLKYSLITLNLFLCFVTAQHLLLAGGNLKDDSAHYWKRLVHLAGGKGATIAVFTCGSDNPDADFELISKAITNFGANASHIQVSINDIELANDEDTAELVKEHTAVFFGDGDVPKIIGALRNEDGSDTEVLEAIRSVFNERGVIGGSGAGAMVLTSAPVIISGDSYESLLNKPETFSFVPLTTTTTQRIMRPRRRKPKRGRKRRPQKDQPVIPTSNLIYIDSGFGFMKNWSIDTRFNDLSRQGRLMSLLLNTKILPSGTGRGIGIDEEMGLAIYRVGREDEFAEVLGNRGGVSLVDTSSATLTLKPLHIDGVQMTFFTEDDKLILDAAEIIPATWKADVDGQEWHILAETSNDIFSSRKNPNGTPGQFLNTAKRLFDSCIPPISLWKNKPIRIETCLITVKCQYE</sequence>
<evidence type="ECO:0000313" key="3">
    <source>
        <dbReference type="EMBL" id="KAK2707585.1"/>
    </source>
</evidence>
<keyword evidence="4" id="KW-1185">Reference proteome</keyword>
<dbReference type="PANTHER" id="PTHR36175:SF1">
    <property type="entry name" value="CYANOPHYCINASE"/>
    <property type="match status" value="1"/>
</dbReference>
<protein>
    <recommendedName>
        <fullName evidence="5">Cyanophycinase</fullName>
    </recommendedName>
</protein>
<accession>A0AA88HEI2</accession>
<dbReference type="PANTHER" id="PTHR36175">
    <property type="entry name" value="CYANOPHYCINASE"/>
    <property type="match status" value="1"/>
</dbReference>
<comment type="caution">
    <text evidence="3">The sequence shown here is derived from an EMBL/GenBank/DDBJ whole genome shotgun (WGS) entry which is preliminary data.</text>
</comment>
<dbReference type="CDD" id="cd03145">
    <property type="entry name" value="GAT1_cyanophycinase"/>
    <property type="match status" value="1"/>
</dbReference>
<dbReference type="AlphaFoldDB" id="A0AA88HEI2"/>
<gene>
    <name evidence="3" type="ORF">QYM36_015328</name>
</gene>
<dbReference type="EMBL" id="JAVRJZ010000019">
    <property type="protein sequence ID" value="KAK2707585.1"/>
    <property type="molecule type" value="Genomic_DNA"/>
</dbReference>
<evidence type="ECO:0008006" key="5">
    <source>
        <dbReference type="Google" id="ProtNLM"/>
    </source>
</evidence>
<dbReference type="InterPro" id="IPR029062">
    <property type="entry name" value="Class_I_gatase-like"/>
</dbReference>
<dbReference type="Gene3D" id="3.40.50.880">
    <property type="match status" value="1"/>
</dbReference>
<feature type="compositionally biased region" description="Basic residues" evidence="1">
    <location>
        <begin position="190"/>
        <end position="205"/>
    </location>
</feature>
<dbReference type="Proteomes" id="UP001187531">
    <property type="component" value="Unassembled WGS sequence"/>
</dbReference>
<organism evidence="3 4">
    <name type="scientific">Artemia franciscana</name>
    <name type="common">Brine shrimp</name>
    <name type="synonym">Artemia sanfranciscana</name>
    <dbReference type="NCBI Taxonomy" id="6661"/>
    <lineage>
        <taxon>Eukaryota</taxon>
        <taxon>Metazoa</taxon>
        <taxon>Ecdysozoa</taxon>
        <taxon>Arthropoda</taxon>
        <taxon>Crustacea</taxon>
        <taxon>Branchiopoda</taxon>
        <taxon>Anostraca</taxon>
        <taxon>Artemiidae</taxon>
        <taxon>Artemia</taxon>
    </lineage>
</organism>